<dbReference type="EMBL" id="NEVP01000013">
    <property type="protein sequence ID" value="OZI45121.1"/>
    <property type="molecule type" value="Genomic_DNA"/>
</dbReference>
<evidence type="ECO:0000313" key="2">
    <source>
        <dbReference type="Proteomes" id="UP000216913"/>
    </source>
</evidence>
<sequence length="465" mass="48902">MGRMSSCPLLHDLLRGVPRPYAVPATPAALADDDTAETALALALERTRACVDAGMAPGPEEERAFVGALARVVDEAWQQDSVFQALLLRQRSAEVAEYVSLAGGVKQDRRTVRAIVNAAAHPARLQRMADDAGRAALSRLHAAASAEDWPALHHALAAVLAMPASEASAPALTALQNLPQDAAFARLRRYAALAAHPRVQAYLALCAQHGPQSGSADAYAQGAASRRRGNVAEAAAADALATLARGLTAATATHVYRTVRSARMPGSLVASTDRAKGEWDVLVLRQAADAGPDTAWEVCLVVEVKASPDAAATDLFRLLRGLNLLAAADTSLDYAFQSADGPVRLSGASLAALSAQTDSPAPPILYCCDSPPEPAVRLLTAASRMQLLSAPATVAYAQRLDAGLDADPRELDAVWRDVVAEPRWRHVLRQYLELRQARGLMVYTPDLAVTVGHAAAPASLAATSK</sequence>
<organism evidence="1 2">
    <name type="scientific">Bordetella genomosp. 5</name>
    <dbReference type="NCBI Taxonomy" id="1395608"/>
    <lineage>
        <taxon>Bacteria</taxon>
        <taxon>Pseudomonadati</taxon>
        <taxon>Pseudomonadota</taxon>
        <taxon>Betaproteobacteria</taxon>
        <taxon>Burkholderiales</taxon>
        <taxon>Alcaligenaceae</taxon>
        <taxon>Bordetella</taxon>
    </lineage>
</organism>
<reference evidence="1 2" key="1">
    <citation type="submission" date="2017-05" db="EMBL/GenBank/DDBJ databases">
        <title>Complete and WGS of Bordetella genogroups.</title>
        <authorList>
            <person name="Spilker T."/>
            <person name="LiPuma J."/>
        </authorList>
    </citation>
    <scope>NUCLEOTIDE SEQUENCE [LARGE SCALE GENOMIC DNA]</scope>
    <source>
        <strain evidence="1 2">AU10456</strain>
    </source>
</reference>
<keyword evidence="2" id="KW-1185">Reference proteome</keyword>
<dbReference type="AlphaFoldDB" id="A0A261T744"/>
<name>A0A261T744_9BORD</name>
<accession>A0A261T744</accession>
<evidence type="ECO:0000313" key="1">
    <source>
        <dbReference type="EMBL" id="OZI45121.1"/>
    </source>
</evidence>
<evidence type="ECO:0008006" key="3">
    <source>
        <dbReference type="Google" id="ProtNLM"/>
    </source>
</evidence>
<gene>
    <name evidence="1" type="ORF">CAL25_22345</name>
</gene>
<protein>
    <recommendedName>
        <fullName evidence="3">3-deoxy-D-arabino-heptulosonate 7-phosphate synthase</fullName>
    </recommendedName>
</protein>
<proteinExistence type="predicted"/>
<comment type="caution">
    <text evidence="1">The sequence shown here is derived from an EMBL/GenBank/DDBJ whole genome shotgun (WGS) entry which is preliminary data.</text>
</comment>
<dbReference type="Proteomes" id="UP000216913">
    <property type="component" value="Unassembled WGS sequence"/>
</dbReference>